<dbReference type="EMBL" id="MN739058">
    <property type="protein sequence ID" value="QHS86606.1"/>
    <property type="molecule type" value="Genomic_DNA"/>
</dbReference>
<organism evidence="1">
    <name type="scientific">viral metagenome</name>
    <dbReference type="NCBI Taxonomy" id="1070528"/>
    <lineage>
        <taxon>unclassified sequences</taxon>
        <taxon>metagenomes</taxon>
        <taxon>organismal metagenomes</taxon>
    </lineage>
</organism>
<protein>
    <submittedName>
        <fullName evidence="1">Uncharacterized protein</fullName>
    </submittedName>
</protein>
<proteinExistence type="predicted"/>
<reference evidence="1" key="1">
    <citation type="journal article" date="2020" name="Nature">
        <title>Giant virus diversity and host interactions through global metagenomics.</title>
        <authorList>
            <person name="Schulz F."/>
            <person name="Roux S."/>
            <person name="Paez-Espino D."/>
            <person name="Jungbluth S."/>
            <person name="Walsh D.A."/>
            <person name="Denef V.J."/>
            <person name="McMahon K.D."/>
            <person name="Konstantinidis K.T."/>
            <person name="Eloe-Fadrosh E.A."/>
            <person name="Kyrpides N.C."/>
            <person name="Woyke T."/>
        </authorList>
    </citation>
    <scope>NUCLEOTIDE SEQUENCE</scope>
    <source>
        <strain evidence="1">GVMAG-M-3300009422-16</strain>
    </source>
</reference>
<accession>A0A6C0B3H4</accession>
<dbReference type="AlphaFoldDB" id="A0A6C0B3H4"/>
<sequence>MTSKIVQVKPHVQDPDFPTRSLEHMHLKYIKSFAGNGVLFEFVDAPQEYIEMCKRKGLNHKVICLDRSDVFWHEKDWTNSSPVSSSPLSCYAAVKRNRR</sequence>
<evidence type="ECO:0000313" key="1">
    <source>
        <dbReference type="EMBL" id="QHS86606.1"/>
    </source>
</evidence>
<name>A0A6C0B3H4_9ZZZZ</name>